<gene>
    <name evidence="2" type="ORF">VN97_g12898</name>
</gene>
<evidence type="ECO:0000313" key="2">
    <source>
        <dbReference type="EMBL" id="KAJ9480646.1"/>
    </source>
</evidence>
<reference evidence="2" key="1">
    <citation type="submission" date="2015-06" db="EMBL/GenBank/DDBJ databases">
        <authorList>
            <person name="Nguyen H."/>
        </authorList>
    </citation>
    <scope>NUCLEOTIDE SEQUENCE</scope>
    <source>
        <strain evidence="2">DAOM 180753</strain>
    </source>
</reference>
<dbReference type="AlphaFoldDB" id="A0AAI9T4P2"/>
<feature type="compositionally biased region" description="Gly residues" evidence="1">
    <location>
        <begin position="38"/>
        <end position="48"/>
    </location>
</feature>
<accession>A0AAI9T4P2</accession>
<reference evidence="2" key="2">
    <citation type="journal article" date="2016" name="Fungal Biol.">
        <title>Ochratoxin A production by Penicillium thymicola.</title>
        <authorList>
            <person name="Nguyen H.D.T."/>
            <person name="McMullin D.R."/>
            <person name="Ponomareva E."/>
            <person name="Riley R."/>
            <person name="Pomraning K.R."/>
            <person name="Baker S.E."/>
            <person name="Seifert K.A."/>
        </authorList>
    </citation>
    <scope>NUCLEOTIDE SEQUENCE</scope>
    <source>
        <strain evidence="2">DAOM 180753</strain>
    </source>
</reference>
<feature type="compositionally biased region" description="Acidic residues" evidence="1">
    <location>
        <begin position="17"/>
        <end position="34"/>
    </location>
</feature>
<organism evidence="2 3">
    <name type="scientific">Penicillium thymicola</name>
    <dbReference type="NCBI Taxonomy" id="293382"/>
    <lineage>
        <taxon>Eukaryota</taxon>
        <taxon>Fungi</taxon>
        <taxon>Dikarya</taxon>
        <taxon>Ascomycota</taxon>
        <taxon>Pezizomycotina</taxon>
        <taxon>Eurotiomycetes</taxon>
        <taxon>Eurotiomycetidae</taxon>
        <taxon>Eurotiales</taxon>
        <taxon>Aspergillaceae</taxon>
        <taxon>Penicillium</taxon>
    </lineage>
</organism>
<dbReference type="Proteomes" id="UP001227192">
    <property type="component" value="Unassembled WGS sequence"/>
</dbReference>
<dbReference type="EMBL" id="LACB01001214">
    <property type="protein sequence ID" value="KAJ9480646.1"/>
    <property type="molecule type" value="Genomic_DNA"/>
</dbReference>
<keyword evidence="3" id="KW-1185">Reference proteome</keyword>
<evidence type="ECO:0000256" key="1">
    <source>
        <dbReference type="SAM" id="MobiDB-lite"/>
    </source>
</evidence>
<feature type="region of interest" description="Disordered" evidence="1">
    <location>
        <begin position="1"/>
        <end position="53"/>
    </location>
</feature>
<name>A0AAI9T4P2_PENTH</name>
<sequence length="97" mass="9515">MEPDPPKPLGGDRDDGRDDYDDDDGGEEGSDDNSDNAGDGGGDNGGDGEVTDPTVVDLTAVAIPGPGTIAVPVAAAVVRPADLTAKAAGPIPPPLLP</sequence>
<protein>
    <submittedName>
        <fullName evidence="2">Uncharacterized protein</fullName>
    </submittedName>
</protein>
<evidence type="ECO:0000313" key="3">
    <source>
        <dbReference type="Proteomes" id="UP001227192"/>
    </source>
</evidence>
<comment type="caution">
    <text evidence="2">The sequence shown here is derived from an EMBL/GenBank/DDBJ whole genome shotgun (WGS) entry which is preliminary data.</text>
</comment>
<proteinExistence type="predicted"/>